<dbReference type="Gene3D" id="2.30.130.40">
    <property type="entry name" value="LON domain-like"/>
    <property type="match status" value="1"/>
</dbReference>
<protein>
    <recommendedName>
        <fullName evidence="1">Lon N-terminal domain-containing protein</fullName>
    </recommendedName>
</protein>
<dbReference type="PROSITE" id="PS51787">
    <property type="entry name" value="LON_N"/>
    <property type="match status" value="1"/>
</dbReference>
<dbReference type="AlphaFoldDB" id="A0A382A8J7"/>
<dbReference type="EMBL" id="UINC01024379">
    <property type="protein sequence ID" value="SVA97876.1"/>
    <property type="molecule type" value="Genomic_DNA"/>
</dbReference>
<organism evidence="2">
    <name type="scientific">marine metagenome</name>
    <dbReference type="NCBI Taxonomy" id="408172"/>
    <lineage>
        <taxon>unclassified sequences</taxon>
        <taxon>metagenomes</taxon>
        <taxon>ecological metagenomes</taxon>
    </lineage>
</organism>
<proteinExistence type="predicted"/>
<feature type="domain" description="Lon N-terminal" evidence="1">
    <location>
        <begin position="1"/>
        <end position="166"/>
    </location>
</feature>
<name>A0A382A8J7_9ZZZZ</name>
<sequence length="176" mass="20253">MVLDSLGENRMIGMVQTLETSVNPIPDDARFFKTGCAGRIVSFAETMDSRIVITLEGICRFNIVSEFEMQNGYRRIHSDFEPYAMDMDEPPQCVDRGAFIRLLKDYFEVEQVRVDWAMIEKTEDRLLMANLGMMCPFNSQEKQALLEARDYSHMVEIITSLMEMAIRSCDKSSAKH</sequence>
<reference evidence="2" key="1">
    <citation type="submission" date="2018-05" db="EMBL/GenBank/DDBJ databases">
        <authorList>
            <person name="Lanie J.A."/>
            <person name="Ng W.-L."/>
            <person name="Kazmierczak K.M."/>
            <person name="Andrzejewski T.M."/>
            <person name="Davidsen T.M."/>
            <person name="Wayne K.J."/>
            <person name="Tettelin H."/>
            <person name="Glass J.I."/>
            <person name="Rusch D."/>
            <person name="Podicherti R."/>
            <person name="Tsui H.-C.T."/>
            <person name="Winkler M.E."/>
        </authorList>
    </citation>
    <scope>NUCLEOTIDE SEQUENCE</scope>
</reference>
<gene>
    <name evidence="2" type="ORF">METZ01_LOCUS150730</name>
</gene>
<accession>A0A382A8J7</accession>
<dbReference type="SUPFAM" id="SSF88697">
    <property type="entry name" value="PUA domain-like"/>
    <property type="match status" value="1"/>
</dbReference>
<dbReference type="Pfam" id="PF02190">
    <property type="entry name" value="LON_substr_bdg"/>
    <property type="match status" value="1"/>
</dbReference>
<dbReference type="InterPro" id="IPR015947">
    <property type="entry name" value="PUA-like_sf"/>
</dbReference>
<evidence type="ECO:0000259" key="1">
    <source>
        <dbReference type="PROSITE" id="PS51787"/>
    </source>
</evidence>
<dbReference type="InterPro" id="IPR003111">
    <property type="entry name" value="Lon_prtase_N"/>
</dbReference>
<evidence type="ECO:0000313" key="2">
    <source>
        <dbReference type="EMBL" id="SVA97876.1"/>
    </source>
</evidence>
<dbReference type="InterPro" id="IPR046336">
    <property type="entry name" value="Lon_prtase_N_sf"/>
</dbReference>